<protein>
    <recommendedName>
        <fullName evidence="4">Secreted protein</fullName>
    </recommendedName>
</protein>
<evidence type="ECO:0008006" key="4">
    <source>
        <dbReference type="Google" id="ProtNLM"/>
    </source>
</evidence>
<sequence length="79" mass="8727">MLFLLVIPAKAGIQWLCFLVFAVVFAAPSPARPASNASADYPGQRQRRWIPAFAGMTIKSKDEGKSDDIGFPLDRTFVR</sequence>
<feature type="signal peptide" evidence="1">
    <location>
        <begin position="1"/>
        <end position="26"/>
    </location>
</feature>
<accession>A0ABW0SNG6</accession>
<proteinExistence type="predicted"/>
<organism evidence="2 3">
    <name type="scientific">Lysobacter yangpyeongensis</name>
    <dbReference type="NCBI Taxonomy" id="346182"/>
    <lineage>
        <taxon>Bacteria</taxon>
        <taxon>Pseudomonadati</taxon>
        <taxon>Pseudomonadota</taxon>
        <taxon>Gammaproteobacteria</taxon>
        <taxon>Lysobacterales</taxon>
        <taxon>Lysobacteraceae</taxon>
        <taxon>Lysobacter</taxon>
    </lineage>
</organism>
<evidence type="ECO:0000313" key="2">
    <source>
        <dbReference type="EMBL" id="MFC5570221.1"/>
    </source>
</evidence>
<dbReference type="Proteomes" id="UP001596036">
    <property type="component" value="Unassembled WGS sequence"/>
</dbReference>
<comment type="caution">
    <text evidence="2">The sequence shown here is derived from an EMBL/GenBank/DDBJ whole genome shotgun (WGS) entry which is preliminary data.</text>
</comment>
<evidence type="ECO:0000256" key="1">
    <source>
        <dbReference type="SAM" id="SignalP"/>
    </source>
</evidence>
<feature type="chain" id="PRO_5045142265" description="Secreted protein" evidence="1">
    <location>
        <begin position="27"/>
        <end position="79"/>
    </location>
</feature>
<name>A0ABW0SNG6_9GAMM</name>
<dbReference type="RefSeq" id="WP_386754581.1">
    <property type="nucleotide sequence ID" value="NZ_JBHSNM010000002.1"/>
</dbReference>
<gene>
    <name evidence="2" type="ORF">ACFPN1_09140</name>
</gene>
<reference evidence="3" key="1">
    <citation type="journal article" date="2019" name="Int. J. Syst. Evol. Microbiol.">
        <title>The Global Catalogue of Microorganisms (GCM) 10K type strain sequencing project: providing services to taxonomists for standard genome sequencing and annotation.</title>
        <authorList>
            <consortium name="The Broad Institute Genomics Platform"/>
            <consortium name="The Broad Institute Genome Sequencing Center for Infectious Disease"/>
            <person name="Wu L."/>
            <person name="Ma J."/>
        </authorList>
    </citation>
    <scope>NUCLEOTIDE SEQUENCE [LARGE SCALE GENOMIC DNA]</scope>
    <source>
        <strain evidence="3">KACC 11407</strain>
    </source>
</reference>
<evidence type="ECO:0000313" key="3">
    <source>
        <dbReference type="Proteomes" id="UP001596036"/>
    </source>
</evidence>
<dbReference type="EMBL" id="JBHSNM010000002">
    <property type="protein sequence ID" value="MFC5570221.1"/>
    <property type="molecule type" value="Genomic_DNA"/>
</dbReference>
<keyword evidence="3" id="KW-1185">Reference proteome</keyword>
<keyword evidence="1" id="KW-0732">Signal</keyword>